<keyword evidence="3" id="KW-1185">Reference proteome</keyword>
<evidence type="ECO:0000256" key="1">
    <source>
        <dbReference type="SAM" id="MobiDB-lite"/>
    </source>
</evidence>
<dbReference type="Proteomes" id="UP000479000">
    <property type="component" value="Unassembled WGS sequence"/>
</dbReference>
<proteinExistence type="predicted"/>
<gene>
    <name evidence="2" type="ORF">NTEN_LOCUS773</name>
</gene>
<protein>
    <submittedName>
        <fullName evidence="2">Uncharacterized protein</fullName>
    </submittedName>
</protein>
<feature type="region of interest" description="Disordered" evidence="1">
    <location>
        <begin position="21"/>
        <end position="40"/>
    </location>
</feature>
<dbReference type="AlphaFoldDB" id="A0A6H5FVZ7"/>
<accession>A0A6H5FVZ7</accession>
<name>A0A6H5FVZ7_9HEMI</name>
<sequence>MTCHRLHAMYRRSRTMYRRNIENEKRSDSMETENPGRRRRHNSLSFMVQKRCGSCKPTVDLDNENQPKERLSLLKSRRQLNELRPHAEVRSLLESIVSIERTVAPTYRLCRICNLSFQRTAPLHKYLHQHQDLGKCSLKTTHRSPCPSGAFKYCRSKFGPVPSNSDSENLD</sequence>
<evidence type="ECO:0000313" key="2">
    <source>
        <dbReference type="EMBL" id="CAA9993930.1"/>
    </source>
</evidence>
<organism evidence="2 3">
    <name type="scientific">Nesidiocoris tenuis</name>
    <dbReference type="NCBI Taxonomy" id="355587"/>
    <lineage>
        <taxon>Eukaryota</taxon>
        <taxon>Metazoa</taxon>
        <taxon>Ecdysozoa</taxon>
        <taxon>Arthropoda</taxon>
        <taxon>Hexapoda</taxon>
        <taxon>Insecta</taxon>
        <taxon>Pterygota</taxon>
        <taxon>Neoptera</taxon>
        <taxon>Paraneoptera</taxon>
        <taxon>Hemiptera</taxon>
        <taxon>Heteroptera</taxon>
        <taxon>Panheteroptera</taxon>
        <taxon>Cimicomorpha</taxon>
        <taxon>Miridae</taxon>
        <taxon>Dicyphina</taxon>
        <taxon>Nesidiocoris</taxon>
    </lineage>
</organism>
<dbReference type="EMBL" id="CADCXU010001352">
    <property type="protein sequence ID" value="CAA9993930.1"/>
    <property type="molecule type" value="Genomic_DNA"/>
</dbReference>
<reference evidence="2 3" key="1">
    <citation type="submission" date="2020-02" db="EMBL/GenBank/DDBJ databases">
        <authorList>
            <person name="Ferguson B K."/>
        </authorList>
    </citation>
    <scope>NUCLEOTIDE SEQUENCE [LARGE SCALE GENOMIC DNA]</scope>
</reference>
<evidence type="ECO:0000313" key="3">
    <source>
        <dbReference type="Proteomes" id="UP000479000"/>
    </source>
</evidence>